<reference evidence="8 9" key="1">
    <citation type="journal article" date="2016" name="Mol. Biol. Evol.">
        <title>Comparative Genomics of Early-Diverging Mushroom-Forming Fungi Provides Insights into the Origins of Lignocellulose Decay Capabilities.</title>
        <authorList>
            <person name="Nagy L.G."/>
            <person name="Riley R."/>
            <person name="Tritt A."/>
            <person name="Adam C."/>
            <person name="Daum C."/>
            <person name="Floudas D."/>
            <person name="Sun H."/>
            <person name="Yadav J.S."/>
            <person name="Pangilinan J."/>
            <person name="Larsson K.H."/>
            <person name="Matsuura K."/>
            <person name="Barry K."/>
            <person name="Labutti K."/>
            <person name="Kuo R."/>
            <person name="Ohm R.A."/>
            <person name="Bhattacharya S.S."/>
            <person name="Shirouzu T."/>
            <person name="Yoshinaga Y."/>
            <person name="Martin F.M."/>
            <person name="Grigoriev I.V."/>
            <person name="Hibbett D.S."/>
        </authorList>
    </citation>
    <scope>NUCLEOTIDE SEQUENCE [LARGE SCALE GENOMIC DNA]</scope>
    <source>
        <strain evidence="8 9">HHB12733</strain>
    </source>
</reference>
<dbReference type="Proteomes" id="UP000076842">
    <property type="component" value="Unassembled WGS sequence"/>
</dbReference>
<dbReference type="GO" id="GO:0009062">
    <property type="term" value="P:fatty acid catabolic process"/>
    <property type="evidence" value="ECO:0007669"/>
    <property type="project" value="TreeGrafter"/>
</dbReference>
<keyword evidence="9" id="KW-1185">Reference proteome</keyword>
<evidence type="ECO:0000259" key="7">
    <source>
        <dbReference type="Pfam" id="PF01425"/>
    </source>
</evidence>
<dbReference type="AlphaFoldDB" id="A0A165HY14"/>
<feature type="binding site" evidence="6">
    <location>
        <position position="195"/>
    </location>
    <ligand>
        <name>substrate</name>
    </ligand>
</feature>
<dbReference type="GO" id="GO:0004040">
    <property type="term" value="F:amidase activity"/>
    <property type="evidence" value="ECO:0007669"/>
    <property type="project" value="UniProtKB-EC"/>
</dbReference>
<evidence type="ECO:0000256" key="4">
    <source>
        <dbReference type="ARBA" id="ARBA00022801"/>
    </source>
</evidence>
<dbReference type="EMBL" id="KV423936">
    <property type="protein sequence ID" value="KZT59894.1"/>
    <property type="molecule type" value="Genomic_DNA"/>
</dbReference>
<dbReference type="FunFam" id="3.90.1300.10:FF:000003">
    <property type="entry name" value="Amidase signature enzyme"/>
    <property type="match status" value="1"/>
</dbReference>
<dbReference type="PANTHER" id="PTHR45847:SF6">
    <property type="entry name" value="FATTY ACID AMIDE HYDROLASE"/>
    <property type="match status" value="1"/>
</dbReference>
<dbReference type="GO" id="GO:0017064">
    <property type="term" value="F:fatty acid amide hydrolase activity"/>
    <property type="evidence" value="ECO:0007669"/>
    <property type="project" value="TreeGrafter"/>
</dbReference>
<feature type="active site" description="Acyl-ester intermediate" evidence="5">
    <location>
        <position position="219"/>
    </location>
</feature>
<proteinExistence type="inferred from homology"/>
<name>A0A165HY14_9BASI</name>
<evidence type="ECO:0000256" key="2">
    <source>
        <dbReference type="ARBA" id="ARBA00009199"/>
    </source>
</evidence>
<dbReference type="STRING" id="1353952.A0A165HY14"/>
<feature type="active site" description="Charge relay system" evidence="5">
    <location>
        <position position="195"/>
    </location>
</feature>
<feature type="binding site" evidence="6">
    <location>
        <position position="169"/>
    </location>
    <ligand>
        <name>substrate</name>
    </ligand>
</feature>
<protein>
    <recommendedName>
        <fullName evidence="3">amidase</fullName>
        <ecNumber evidence="3">3.5.1.4</ecNumber>
    </recommendedName>
</protein>
<dbReference type="PROSITE" id="PS00571">
    <property type="entry name" value="AMIDASES"/>
    <property type="match status" value="1"/>
</dbReference>
<dbReference type="InParanoid" id="A0A165HY14"/>
<evidence type="ECO:0000256" key="5">
    <source>
        <dbReference type="PIRSR" id="PIRSR001221-1"/>
    </source>
</evidence>
<dbReference type="PANTHER" id="PTHR45847">
    <property type="entry name" value="FATTY ACID AMIDE HYDROLASE"/>
    <property type="match status" value="1"/>
</dbReference>
<dbReference type="Pfam" id="PF01425">
    <property type="entry name" value="Amidase"/>
    <property type="match status" value="1"/>
</dbReference>
<gene>
    <name evidence="8" type="ORF">CALCODRAFT_535471</name>
</gene>
<dbReference type="PIRSF" id="PIRSF001221">
    <property type="entry name" value="Amidase_fungi"/>
    <property type="match status" value="1"/>
</dbReference>
<dbReference type="InterPro" id="IPR036928">
    <property type="entry name" value="AS_sf"/>
</dbReference>
<feature type="binding site" evidence="6">
    <location>
        <begin position="216"/>
        <end position="219"/>
    </location>
    <ligand>
        <name>substrate</name>
    </ligand>
</feature>
<sequence length="570" mass="61252">MWPFDNSWKDIAAKKQAERAAAIAAAARTIQSYHLPQRSAHLSATAGEITHNIQTHTAGWTAELVTAAYISRALEAHAATNCITEVMFLDALEQARALDKEFEATGRARGALHGVPVSFKDQFNVKGYDSTIGYTQWAYNPAKEDGLLVAQVKAAGGIPICKTNVPQTLLSFECANPVFSRTSHPISPLHIPGGSSGGEAALLACGGSALGFGGDIGGSLRIPAGLSGCWALKCGVPRFSAWGSASPDPGFEAILVNNGPMARSVADLKLACQTLCGLPGGPNEHLPPVPWREVKLPPKLRIGYYTSDNIVEMSPPVKRAVREAVAALTKAGHECVEFVPPNALEAMECFTALTSSDGYRTLTSHLGPDPQDASLFLVTLGPSIPQFLRSFATWVLRTFVGDHRFARLMAASRYKSVGEFVDWTARRNELMVEYNAKVWEEQAFDFVLAPVQAMPAVPHGATRTLVPLASATIYYNTLHYPAGVVPVTRVQPTDVWPDAPPAERDPGSVMLRTEMRRVYDAHAMTGLPVGVQVVGRPWEEERVLEAMAVLDAALGPRGFGPGSWTPPQAV</sequence>
<evidence type="ECO:0000256" key="6">
    <source>
        <dbReference type="PIRSR" id="PIRSR001221-2"/>
    </source>
</evidence>
<dbReference type="InterPro" id="IPR023631">
    <property type="entry name" value="Amidase_dom"/>
</dbReference>
<dbReference type="EC" id="3.5.1.4" evidence="3"/>
<evidence type="ECO:0000313" key="8">
    <source>
        <dbReference type="EMBL" id="KZT59894.1"/>
    </source>
</evidence>
<dbReference type="Gene3D" id="3.90.1300.10">
    <property type="entry name" value="Amidase signature (AS) domain"/>
    <property type="match status" value="1"/>
</dbReference>
<dbReference type="SUPFAM" id="SSF75304">
    <property type="entry name" value="Amidase signature (AS) enzymes"/>
    <property type="match status" value="1"/>
</dbReference>
<feature type="domain" description="Amidase" evidence="7">
    <location>
        <begin position="65"/>
        <end position="544"/>
    </location>
</feature>
<dbReference type="InterPro" id="IPR052096">
    <property type="entry name" value="Endocannabinoid_amidase"/>
</dbReference>
<evidence type="ECO:0000313" key="9">
    <source>
        <dbReference type="Proteomes" id="UP000076842"/>
    </source>
</evidence>
<keyword evidence="4" id="KW-0378">Hydrolase</keyword>
<evidence type="ECO:0000256" key="3">
    <source>
        <dbReference type="ARBA" id="ARBA00012922"/>
    </source>
</evidence>
<evidence type="ECO:0000256" key="1">
    <source>
        <dbReference type="ARBA" id="ARBA00001311"/>
    </source>
</evidence>
<feature type="active site" description="Charge relay system" evidence="5">
    <location>
        <position position="120"/>
    </location>
</feature>
<organism evidence="8 9">
    <name type="scientific">Calocera cornea HHB12733</name>
    <dbReference type="NCBI Taxonomy" id="1353952"/>
    <lineage>
        <taxon>Eukaryota</taxon>
        <taxon>Fungi</taxon>
        <taxon>Dikarya</taxon>
        <taxon>Basidiomycota</taxon>
        <taxon>Agaricomycotina</taxon>
        <taxon>Dacrymycetes</taxon>
        <taxon>Dacrymycetales</taxon>
        <taxon>Dacrymycetaceae</taxon>
        <taxon>Calocera</taxon>
    </lineage>
</organism>
<accession>A0A165HY14</accession>
<comment type="catalytic activity">
    <reaction evidence="1">
        <text>a monocarboxylic acid amide + H2O = a monocarboxylate + NH4(+)</text>
        <dbReference type="Rhea" id="RHEA:12020"/>
        <dbReference type="ChEBI" id="CHEBI:15377"/>
        <dbReference type="ChEBI" id="CHEBI:28938"/>
        <dbReference type="ChEBI" id="CHEBI:35757"/>
        <dbReference type="ChEBI" id="CHEBI:83628"/>
        <dbReference type="EC" id="3.5.1.4"/>
    </reaction>
</comment>
<dbReference type="InterPro" id="IPR020556">
    <property type="entry name" value="Amidase_CS"/>
</dbReference>
<dbReference type="OrthoDB" id="6428749at2759"/>
<comment type="similarity">
    <text evidence="2">Belongs to the amidase family.</text>
</comment>